<reference evidence="3 4" key="1">
    <citation type="submission" date="2016-04" db="EMBL/GenBank/DDBJ databases">
        <title>Complete Genome Sequence of Chryseobacterium sp. IHBB 10212.</title>
        <authorList>
            <person name="Pal M."/>
            <person name="Swarnkar M.K."/>
            <person name="Kaushal K."/>
            <person name="Chhibber S."/>
            <person name="Singh A.K."/>
            <person name="Gulati A."/>
        </authorList>
    </citation>
    <scope>NUCLEOTIDE SEQUENCE [LARGE SCALE GENOMIC DNA]</scope>
    <source>
        <strain evidence="3 4">IHBB 10212</strain>
    </source>
</reference>
<organism evidence="3 4">
    <name type="scientific">Chryseobacterium glaciei</name>
    <dbReference type="NCBI Taxonomy" id="1685010"/>
    <lineage>
        <taxon>Bacteria</taxon>
        <taxon>Pseudomonadati</taxon>
        <taxon>Bacteroidota</taxon>
        <taxon>Flavobacteriia</taxon>
        <taxon>Flavobacteriales</taxon>
        <taxon>Weeksellaceae</taxon>
        <taxon>Chryseobacterium group</taxon>
        <taxon>Chryseobacterium</taxon>
    </lineage>
</organism>
<proteinExistence type="predicted"/>
<dbReference type="Pfam" id="PF03432">
    <property type="entry name" value="Relaxase"/>
    <property type="match status" value="1"/>
</dbReference>
<keyword evidence="4" id="KW-1185">Reference proteome</keyword>
<dbReference type="EMBL" id="CP015199">
    <property type="protein sequence ID" value="ANF50344.1"/>
    <property type="molecule type" value="Genomic_DNA"/>
</dbReference>
<accession>A0A172XTS5</accession>
<protein>
    <submittedName>
        <fullName evidence="3">Relaxase</fullName>
    </submittedName>
</protein>
<dbReference type="NCBIfam" id="NF041325">
    <property type="entry name" value="Bacteroid_MobB"/>
    <property type="match status" value="1"/>
</dbReference>
<evidence type="ECO:0000259" key="2">
    <source>
        <dbReference type="Pfam" id="PF03432"/>
    </source>
</evidence>
<dbReference type="OrthoDB" id="915634at2"/>
<dbReference type="AlphaFoldDB" id="A0A172XTS5"/>
<evidence type="ECO:0000256" key="1">
    <source>
        <dbReference type="SAM" id="MobiDB-lite"/>
    </source>
</evidence>
<name>A0A172XTS5_9FLAO</name>
<gene>
    <name evidence="3" type="ORF">A0O34_07360</name>
</gene>
<dbReference type="InterPro" id="IPR005094">
    <property type="entry name" value="Endonuclease_MobA/VirD2"/>
</dbReference>
<feature type="domain" description="MobA/VirD2-like nuclease" evidence="2">
    <location>
        <begin position="41"/>
        <end position="151"/>
    </location>
</feature>
<feature type="region of interest" description="Disordered" evidence="1">
    <location>
        <begin position="352"/>
        <end position="376"/>
    </location>
</feature>
<sequence>MIANIGRGENLFGALAYNQLKVDKEKGQIIYTHKIIETLSGQYTTAQLARSFEPYLVANNQTEKPILHISLNPNPKEQVSDEKFQAIAQDYMEQMGYGNQPFVVFKHNDIDRTHIHIVSVCVDEEGRKISDSFEKRRSVNISRALELKYGLLPTNEKEHSQNEKIFRPVDYKKGDLKSQVASVVRYLPKHYRFQSIGEYNALLSLFNITAEEVNGELKGVPKQGLVYFALNENGEKASNPFRASLFGKNAGYKMLQDNIAISRELLKKDPAKATLKNTVQIAIHIATTEKSFKQQLLEQGINTVIRRNSEGRVYGITFIDHNSKTVWNGSRFGKEFSANIFNEWWNNNEKPEIKNTEEKKTPLKSYHSPEDHQHSEKPHHIFDFLNEKQSLFPSDETGITEAFGGLLPEALSDDFEEINFENQMKRRKNRKRGNQK</sequence>
<evidence type="ECO:0000313" key="3">
    <source>
        <dbReference type="EMBL" id="ANF50344.1"/>
    </source>
</evidence>
<dbReference type="STRING" id="1685010.A0O34_07360"/>
<dbReference type="RefSeq" id="WP_066753182.1">
    <property type="nucleotide sequence ID" value="NZ_CP015199.1"/>
</dbReference>
<evidence type="ECO:0000313" key="4">
    <source>
        <dbReference type="Proteomes" id="UP000077824"/>
    </source>
</evidence>
<dbReference type="KEGG" id="chh:A0O34_07360"/>
<dbReference type="Proteomes" id="UP000077824">
    <property type="component" value="Chromosome"/>
</dbReference>